<dbReference type="InterPro" id="IPR050832">
    <property type="entry name" value="Bact_Acetyltransf"/>
</dbReference>
<dbReference type="InterPro" id="IPR000182">
    <property type="entry name" value="GNAT_dom"/>
</dbReference>
<evidence type="ECO:0000256" key="2">
    <source>
        <dbReference type="ARBA" id="ARBA00023315"/>
    </source>
</evidence>
<organism evidence="5">
    <name type="scientific">Salinispirillum sp. LH 10-3-1</name>
    <dbReference type="NCBI Taxonomy" id="2952525"/>
    <lineage>
        <taxon>Bacteria</taxon>
        <taxon>Pseudomonadati</taxon>
        <taxon>Pseudomonadota</taxon>
        <taxon>Gammaproteobacteria</taxon>
        <taxon>Oceanospirillales</taxon>
        <taxon>Saccharospirillaceae</taxon>
        <taxon>Salinispirillum</taxon>
    </lineage>
</organism>
<feature type="domain" description="N-acetyltransferase" evidence="4">
    <location>
        <begin position="1"/>
        <end position="146"/>
    </location>
</feature>
<feature type="compositionally biased region" description="Low complexity" evidence="3">
    <location>
        <begin position="149"/>
        <end position="165"/>
    </location>
</feature>
<feature type="region of interest" description="Disordered" evidence="3">
    <location>
        <begin position="146"/>
        <end position="165"/>
    </location>
</feature>
<protein>
    <submittedName>
        <fullName evidence="5">GNAT family N-acetyltransferase</fullName>
    </submittedName>
</protein>
<dbReference type="InterPro" id="IPR016181">
    <property type="entry name" value="Acyl_CoA_acyltransferase"/>
</dbReference>
<dbReference type="CDD" id="cd04301">
    <property type="entry name" value="NAT_SF"/>
    <property type="match status" value="1"/>
</dbReference>
<evidence type="ECO:0000259" key="4">
    <source>
        <dbReference type="PROSITE" id="PS51186"/>
    </source>
</evidence>
<dbReference type="PROSITE" id="PS51186">
    <property type="entry name" value="GNAT"/>
    <property type="match status" value="1"/>
</dbReference>
<dbReference type="PANTHER" id="PTHR43877">
    <property type="entry name" value="AMINOALKYLPHOSPHONATE N-ACETYLTRANSFERASE-RELATED-RELATED"/>
    <property type="match status" value="1"/>
</dbReference>
<keyword evidence="2" id="KW-0012">Acyltransferase</keyword>
<proteinExistence type="predicted"/>
<gene>
    <name evidence="5" type="ORF">NFC81_13485</name>
</gene>
<name>A0AB38YEF2_9GAMM</name>
<dbReference type="EMBL" id="CP101717">
    <property type="protein sequence ID" value="WLD57716.1"/>
    <property type="molecule type" value="Genomic_DNA"/>
</dbReference>
<dbReference type="AlphaFoldDB" id="A0AB38YEF2"/>
<dbReference type="Gene3D" id="3.40.630.30">
    <property type="match status" value="1"/>
</dbReference>
<dbReference type="Pfam" id="PF00583">
    <property type="entry name" value="Acetyltransf_1"/>
    <property type="match status" value="1"/>
</dbReference>
<evidence type="ECO:0000313" key="5">
    <source>
        <dbReference type="EMBL" id="WLD57716.1"/>
    </source>
</evidence>
<dbReference type="SUPFAM" id="SSF55729">
    <property type="entry name" value="Acyl-CoA N-acyltransferases (Nat)"/>
    <property type="match status" value="1"/>
</dbReference>
<dbReference type="GO" id="GO:0016747">
    <property type="term" value="F:acyltransferase activity, transferring groups other than amino-acyl groups"/>
    <property type="evidence" value="ECO:0007669"/>
    <property type="project" value="InterPro"/>
</dbReference>
<keyword evidence="1" id="KW-0808">Transferase</keyword>
<reference evidence="5" key="1">
    <citation type="submission" date="2022-07" db="EMBL/GenBank/DDBJ databases">
        <title>Complete genome sequence of Salinispirillum sp. LH10-3-1 capable of multiple carbohydrate inversion isolated from a soda lake.</title>
        <authorList>
            <person name="Liu J."/>
            <person name="Zhai Y."/>
            <person name="Zhang H."/>
            <person name="Yang H."/>
            <person name="Qu J."/>
            <person name="Li J."/>
        </authorList>
    </citation>
    <scope>NUCLEOTIDE SEQUENCE</scope>
    <source>
        <strain evidence="5">LH 10-3-1</strain>
    </source>
</reference>
<dbReference type="RefSeq" id="WP_304995001.1">
    <property type="nucleotide sequence ID" value="NZ_CP101717.1"/>
</dbReference>
<accession>A0AB38YEF2</accession>
<evidence type="ECO:0000256" key="3">
    <source>
        <dbReference type="SAM" id="MobiDB-lite"/>
    </source>
</evidence>
<sequence length="165" mass="18225">MEIRIATASDVTAMFEVRTSVRENHLSYEQLAERGITPESLPDMLTGSGRGWVAVDNGDVVAFAMADASEATVFAMFVRASHEGKGIGRLLMIEAEQWLQAEGCADVWLLTDADLSVRANGFYRHLGWVDDGIQEDGQVRFTKQLTKRTLTPSSNTHTHHPSSME</sequence>
<evidence type="ECO:0000256" key="1">
    <source>
        <dbReference type="ARBA" id="ARBA00022679"/>
    </source>
</evidence>
<dbReference type="PANTHER" id="PTHR43877:SF2">
    <property type="entry name" value="AMINOALKYLPHOSPHONATE N-ACETYLTRANSFERASE-RELATED"/>
    <property type="match status" value="1"/>
</dbReference>